<dbReference type="SUPFAM" id="SSF160904">
    <property type="entry name" value="Jann2411-like"/>
    <property type="match status" value="1"/>
</dbReference>
<evidence type="ECO:0000313" key="2">
    <source>
        <dbReference type="EMBL" id="OQM74878.1"/>
    </source>
</evidence>
<evidence type="ECO:0000313" key="3">
    <source>
        <dbReference type="Proteomes" id="UP000191905"/>
    </source>
</evidence>
<feature type="domain" description="Zinc finger CGNR" evidence="1">
    <location>
        <begin position="152"/>
        <end position="193"/>
    </location>
</feature>
<protein>
    <recommendedName>
        <fullName evidence="1">Zinc finger CGNR domain-containing protein</fullName>
    </recommendedName>
</protein>
<dbReference type="InterPro" id="IPR010852">
    <property type="entry name" value="ABATE"/>
</dbReference>
<dbReference type="Pfam" id="PF07336">
    <property type="entry name" value="ABATE"/>
    <property type="match status" value="1"/>
</dbReference>
<comment type="caution">
    <text evidence="2">The sequence shown here is derived from an EMBL/GenBank/DDBJ whole genome shotgun (WGS) entry which is preliminary data.</text>
</comment>
<dbReference type="Gene3D" id="1.10.3300.10">
    <property type="entry name" value="Jann2411-like domain"/>
    <property type="match status" value="1"/>
</dbReference>
<gene>
    <name evidence="2" type="ORF">BFN67_04455</name>
</gene>
<dbReference type="STRING" id="1873176.BFN67_04455"/>
<dbReference type="InterPro" id="IPR021005">
    <property type="entry name" value="Znf_CGNR"/>
</dbReference>
<proteinExistence type="predicted"/>
<dbReference type="AlphaFoldDB" id="A0A1V8RNY4"/>
<dbReference type="PANTHER" id="PTHR35525:SF3">
    <property type="entry name" value="BLL6575 PROTEIN"/>
    <property type="match status" value="1"/>
</dbReference>
<dbReference type="EMBL" id="MDET01000023">
    <property type="protein sequence ID" value="OQM74878.1"/>
    <property type="molecule type" value="Genomic_DNA"/>
</dbReference>
<dbReference type="PANTHER" id="PTHR35525">
    <property type="entry name" value="BLL6575 PROTEIN"/>
    <property type="match status" value="1"/>
</dbReference>
<sequence length="208" mass="22447">MAVSWTPHRFSGGVLALDAANTVVLRGDPRTFDRLADPMEIARFADAASIFRADELGGRPLVAPEPEKIAATVVGIREATDRLFRGAAMANGGMETTALPPFLNACSKGFAGESMMLGAPAQPFGDPGMPLPFETALAISALSLLDASRRARLKICRNCNWLFLDRSRNGSRLWCDMAVCGNRRKARRHYLRKRGAGAVKDNGEVDDG</sequence>
<dbReference type="Pfam" id="PF11706">
    <property type="entry name" value="zf-CGNR"/>
    <property type="match status" value="1"/>
</dbReference>
<dbReference type="OrthoDB" id="9808437at2"/>
<keyword evidence="3" id="KW-1185">Reference proteome</keyword>
<dbReference type="InterPro" id="IPR023286">
    <property type="entry name" value="ABATE_dom_sf"/>
</dbReference>
<accession>A0A1V8RNY4</accession>
<reference evidence="2 3" key="1">
    <citation type="journal article" date="2016" name="Int. J. Syst. Evol. Microbiol.">
        <title>Pseudaminobacter manganicus sp. nov., isolated from sludge of a manganese mine.</title>
        <authorList>
            <person name="Li J."/>
            <person name="Huang J."/>
            <person name="Liao S."/>
            <person name="Wang G."/>
        </authorList>
    </citation>
    <scope>NUCLEOTIDE SEQUENCE [LARGE SCALE GENOMIC DNA]</scope>
    <source>
        <strain evidence="2 3">JH-7</strain>
    </source>
</reference>
<organism evidence="2 3">
    <name type="scientific">Manganibacter manganicus</name>
    <dbReference type="NCBI Taxonomy" id="1873176"/>
    <lineage>
        <taxon>Bacteria</taxon>
        <taxon>Pseudomonadati</taxon>
        <taxon>Pseudomonadota</taxon>
        <taxon>Alphaproteobacteria</taxon>
        <taxon>Hyphomicrobiales</taxon>
        <taxon>Phyllobacteriaceae</taxon>
        <taxon>Manganibacter</taxon>
    </lineage>
</organism>
<evidence type="ECO:0000259" key="1">
    <source>
        <dbReference type="Pfam" id="PF11706"/>
    </source>
</evidence>
<dbReference type="RefSeq" id="WP_080920413.1">
    <property type="nucleotide sequence ID" value="NZ_MDET01000023.1"/>
</dbReference>
<dbReference type="Proteomes" id="UP000191905">
    <property type="component" value="Unassembled WGS sequence"/>
</dbReference>
<name>A0A1V8RNY4_9HYPH</name>